<keyword evidence="4" id="KW-1185">Reference proteome</keyword>
<accession>A0A7G2CB72</accession>
<feature type="transmembrane region" description="Helical" evidence="2">
    <location>
        <begin position="185"/>
        <end position="212"/>
    </location>
</feature>
<dbReference type="OrthoDB" id="263559at2759"/>
<feature type="transmembrane region" description="Helical" evidence="2">
    <location>
        <begin position="24"/>
        <end position="48"/>
    </location>
</feature>
<dbReference type="VEuPathDB" id="TriTrypDB:ADEAN_000450600"/>
<keyword evidence="2" id="KW-0472">Membrane</keyword>
<gene>
    <name evidence="3" type="ORF">ADEAN_000450600</name>
</gene>
<feature type="transmembrane region" description="Helical" evidence="2">
    <location>
        <begin position="115"/>
        <end position="132"/>
    </location>
</feature>
<feature type="transmembrane region" description="Helical" evidence="2">
    <location>
        <begin position="144"/>
        <end position="165"/>
    </location>
</feature>
<keyword evidence="2" id="KW-1133">Transmembrane helix</keyword>
<protein>
    <recommendedName>
        <fullName evidence="5">Transmembrane protein</fullName>
    </recommendedName>
</protein>
<evidence type="ECO:0000313" key="4">
    <source>
        <dbReference type="Proteomes" id="UP000515908"/>
    </source>
</evidence>
<keyword evidence="2" id="KW-0812">Transmembrane</keyword>
<feature type="compositionally biased region" description="Basic and acidic residues" evidence="1">
    <location>
        <begin position="62"/>
        <end position="81"/>
    </location>
</feature>
<evidence type="ECO:0000256" key="2">
    <source>
        <dbReference type="SAM" id="Phobius"/>
    </source>
</evidence>
<name>A0A7G2CB72_9TRYP</name>
<evidence type="ECO:0000313" key="3">
    <source>
        <dbReference type="EMBL" id="CAD2217028.1"/>
    </source>
</evidence>
<reference evidence="3 4" key="1">
    <citation type="submission" date="2020-08" db="EMBL/GenBank/DDBJ databases">
        <authorList>
            <person name="Newling K."/>
            <person name="Davey J."/>
            <person name="Forrester S."/>
        </authorList>
    </citation>
    <scope>NUCLEOTIDE SEQUENCE [LARGE SCALE GENOMIC DNA]</scope>
    <source>
        <strain evidence="4">Crithidia deanei Carvalho (ATCC PRA-265)</strain>
    </source>
</reference>
<feature type="transmembrane region" description="Helical" evidence="2">
    <location>
        <begin position="275"/>
        <end position="292"/>
    </location>
</feature>
<feature type="region of interest" description="Disordered" evidence="1">
    <location>
        <begin position="62"/>
        <end position="94"/>
    </location>
</feature>
<evidence type="ECO:0008006" key="5">
    <source>
        <dbReference type="Google" id="ProtNLM"/>
    </source>
</evidence>
<evidence type="ECO:0000256" key="1">
    <source>
        <dbReference type="SAM" id="MobiDB-lite"/>
    </source>
</evidence>
<feature type="transmembrane region" description="Helical" evidence="2">
    <location>
        <begin position="238"/>
        <end position="255"/>
    </location>
</feature>
<dbReference type="Proteomes" id="UP000515908">
    <property type="component" value="Chromosome 08"/>
</dbReference>
<proteinExistence type="predicted"/>
<sequence>MNVHLTSVVTLISANLGLSGSTRAVFDVIVILFRTPVFVILAMLIFVYRLTPVPLNFSTPEEYRSSCERQEKEEKAYETARRQQKSQAAAPPQGEKRSVNVVTAISVDEYILKQINLLGWLMVALSVSEVLFTPRQTPMAVASVFPGMLLVLSTVAATIVSRVLFPAVFESSVEDSMWCVDSPAAIATVHDLPCLFFLLTTVVLSSEAVLFLHMSERVRSTLSILIPLLGCSTIRRNGIESVGATVFVLLAYYLYSNYSHNSDNTTLSMERTTRFCLFSLCYLVIVYIRAFFRVVDLVIGKEEERHVPVEQQLGAYK</sequence>
<organism evidence="3 4">
    <name type="scientific">Angomonas deanei</name>
    <dbReference type="NCBI Taxonomy" id="59799"/>
    <lineage>
        <taxon>Eukaryota</taxon>
        <taxon>Discoba</taxon>
        <taxon>Euglenozoa</taxon>
        <taxon>Kinetoplastea</taxon>
        <taxon>Metakinetoplastina</taxon>
        <taxon>Trypanosomatida</taxon>
        <taxon>Trypanosomatidae</taxon>
        <taxon>Strigomonadinae</taxon>
        <taxon>Angomonas</taxon>
    </lineage>
</organism>
<dbReference type="AlphaFoldDB" id="A0A7G2CB72"/>
<dbReference type="EMBL" id="LR877152">
    <property type="protein sequence ID" value="CAD2217028.1"/>
    <property type="molecule type" value="Genomic_DNA"/>
</dbReference>